<sequence length="384" mass="41386">MPYKQTVQHYHQQQQQQQPPQNPQYPQQTFAPQPPSSIPRLNYGVAAAFVGKDQAWHATRSIFHFNPYHRIQPTKKPASQRPPSGHDAFFITPVGDTGSIAVGVADGVGGWVDSGVDPADFSHAFCDYMAMAAFGYPGPELITPKTLMQKGYDAVCNDKAISAGGSTAVVGVAQPNGSVEIANLGDSGYIHLRLGAVHAFSEAQQHGFNTPYQLSVVPPSMAARMATYGGAHLSDLPRNADVSRHEMRSGDVLVFASDGVWDNMFNEDILKIVSKMMMASGAWFAGPDGAMAVSPSIGELTKLPEPREGQILDSRSTLQSLVASRIALTAKSNSVEKRRDSPFAQAVRRARKGQQWLGGKVDDIMVVVLIASQDGSMTAVKPRL</sequence>
<dbReference type="InterPro" id="IPR039123">
    <property type="entry name" value="PPTC7"/>
</dbReference>
<comment type="catalytic activity">
    <reaction evidence="1">
        <text>O-phospho-L-threonyl-[protein] + H2O = L-threonyl-[protein] + phosphate</text>
        <dbReference type="Rhea" id="RHEA:47004"/>
        <dbReference type="Rhea" id="RHEA-COMP:11060"/>
        <dbReference type="Rhea" id="RHEA-COMP:11605"/>
        <dbReference type="ChEBI" id="CHEBI:15377"/>
        <dbReference type="ChEBI" id="CHEBI:30013"/>
        <dbReference type="ChEBI" id="CHEBI:43474"/>
        <dbReference type="ChEBI" id="CHEBI:61977"/>
        <dbReference type="EC" id="3.1.3.16"/>
    </reaction>
</comment>
<evidence type="ECO:0000313" key="4">
    <source>
        <dbReference type="EMBL" id="KKA30814.1"/>
    </source>
</evidence>
<dbReference type="SMART" id="SM00332">
    <property type="entry name" value="PP2Cc"/>
    <property type="match status" value="1"/>
</dbReference>
<feature type="domain" description="PPM-type phosphatase" evidence="3">
    <location>
        <begin position="70"/>
        <end position="371"/>
    </location>
</feature>
<dbReference type="SUPFAM" id="SSF81606">
    <property type="entry name" value="PP2C-like"/>
    <property type="match status" value="1"/>
</dbReference>
<evidence type="ECO:0000313" key="5">
    <source>
        <dbReference type="Proteomes" id="UP000033483"/>
    </source>
</evidence>
<dbReference type="PROSITE" id="PS51746">
    <property type="entry name" value="PPM_2"/>
    <property type="match status" value="1"/>
</dbReference>
<dbReference type="Proteomes" id="UP000033483">
    <property type="component" value="Unassembled WGS sequence"/>
</dbReference>
<gene>
    <name evidence="4" type="ORF">TD95_003659</name>
</gene>
<proteinExistence type="inferred from homology"/>
<dbReference type="GO" id="GO:0004722">
    <property type="term" value="F:protein serine/threonine phosphatase activity"/>
    <property type="evidence" value="ECO:0007669"/>
    <property type="project" value="UniProtKB-EC"/>
</dbReference>
<keyword evidence="1" id="KW-0378">Hydrolase</keyword>
<evidence type="ECO:0000256" key="2">
    <source>
        <dbReference type="SAM" id="MobiDB-lite"/>
    </source>
</evidence>
<keyword evidence="5" id="KW-1185">Reference proteome</keyword>
<dbReference type="GO" id="GO:0046872">
    <property type="term" value="F:metal ion binding"/>
    <property type="evidence" value="ECO:0007669"/>
    <property type="project" value="UniProtKB-UniRule"/>
</dbReference>
<dbReference type="Gene3D" id="3.60.40.10">
    <property type="entry name" value="PPM-type phosphatase domain"/>
    <property type="match status" value="1"/>
</dbReference>
<name>A0A0F4ZJM2_9PEZI</name>
<keyword evidence="1" id="KW-0460">Magnesium</keyword>
<dbReference type="EMBL" id="LAEV01000225">
    <property type="protein sequence ID" value="KKA30814.1"/>
    <property type="molecule type" value="Genomic_DNA"/>
</dbReference>
<accession>A0A0F4ZJM2</accession>
<comment type="cofactor">
    <cofactor evidence="1">
        <name>Mg(2+)</name>
        <dbReference type="ChEBI" id="CHEBI:18420"/>
    </cofactor>
</comment>
<evidence type="ECO:0000259" key="3">
    <source>
        <dbReference type="PROSITE" id="PS51746"/>
    </source>
</evidence>
<dbReference type="InterPro" id="IPR036457">
    <property type="entry name" value="PPM-type-like_dom_sf"/>
</dbReference>
<dbReference type="PANTHER" id="PTHR12320">
    <property type="entry name" value="PROTEIN PHOSPHATASE 2C"/>
    <property type="match status" value="1"/>
</dbReference>
<feature type="region of interest" description="Disordered" evidence="2">
    <location>
        <begin position="1"/>
        <end position="37"/>
    </location>
</feature>
<dbReference type="PANTHER" id="PTHR12320:SF1">
    <property type="entry name" value="PROTEIN PHOSPHATASE PTC7 HOMOLOG"/>
    <property type="match status" value="1"/>
</dbReference>
<comment type="caution">
    <text evidence="4">The sequence shown here is derived from an EMBL/GenBank/DDBJ whole genome shotgun (WGS) entry which is preliminary data.</text>
</comment>
<protein>
    <recommendedName>
        <fullName evidence="1">Protein phosphatase</fullName>
        <ecNumber evidence="1">3.1.3.16</ecNumber>
    </recommendedName>
</protein>
<dbReference type="AlphaFoldDB" id="A0A0F4ZJM2"/>
<organism evidence="4 5">
    <name type="scientific">Thielaviopsis punctulata</name>
    <dbReference type="NCBI Taxonomy" id="72032"/>
    <lineage>
        <taxon>Eukaryota</taxon>
        <taxon>Fungi</taxon>
        <taxon>Dikarya</taxon>
        <taxon>Ascomycota</taxon>
        <taxon>Pezizomycotina</taxon>
        <taxon>Sordariomycetes</taxon>
        <taxon>Hypocreomycetidae</taxon>
        <taxon>Microascales</taxon>
        <taxon>Ceratocystidaceae</taxon>
        <taxon>Thielaviopsis</taxon>
    </lineage>
</organism>
<keyword evidence="1" id="KW-0904">Protein phosphatase</keyword>
<dbReference type="OrthoDB" id="60843at2759"/>
<dbReference type="EC" id="3.1.3.16" evidence="1"/>
<keyword evidence="1" id="KW-0479">Metal-binding</keyword>
<comment type="cofactor">
    <cofactor evidence="1">
        <name>Mn(2+)</name>
        <dbReference type="ChEBI" id="CHEBI:29035"/>
    </cofactor>
</comment>
<evidence type="ECO:0000256" key="1">
    <source>
        <dbReference type="RuleBase" id="RU366020"/>
    </source>
</evidence>
<comment type="catalytic activity">
    <reaction evidence="1">
        <text>O-phospho-L-seryl-[protein] + H2O = L-seryl-[protein] + phosphate</text>
        <dbReference type="Rhea" id="RHEA:20629"/>
        <dbReference type="Rhea" id="RHEA-COMP:9863"/>
        <dbReference type="Rhea" id="RHEA-COMP:11604"/>
        <dbReference type="ChEBI" id="CHEBI:15377"/>
        <dbReference type="ChEBI" id="CHEBI:29999"/>
        <dbReference type="ChEBI" id="CHEBI:43474"/>
        <dbReference type="ChEBI" id="CHEBI:83421"/>
        <dbReference type="EC" id="3.1.3.16"/>
    </reaction>
</comment>
<feature type="compositionally biased region" description="Low complexity" evidence="2">
    <location>
        <begin position="8"/>
        <end position="28"/>
    </location>
</feature>
<keyword evidence="1" id="KW-0464">Manganese</keyword>
<dbReference type="InterPro" id="IPR001932">
    <property type="entry name" value="PPM-type_phosphatase-like_dom"/>
</dbReference>
<reference evidence="4 5" key="1">
    <citation type="submission" date="2015-03" db="EMBL/GenBank/DDBJ databases">
        <authorList>
            <person name="Radwan O."/>
            <person name="Al-Naeli F.A."/>
            <person name="Rendon G.A."/>
            <person name="Fields C."/>
        </authorList>
    </citation>
    <scope>NUCLEOTIDE SEQUENCE [LARGE SCALE GENOMIC DNA]</scope>
    <source>
        <strain evidence="4">CR-DP1</strain>
    </source>
</reference>
<comment type="similarity">
    <text evidence="1">Belongs to the PP2C family.</text>
</comment>